<evidence type="ECO:0000256" key="11">
    <source>
        <dbReference type="ARBA" id="ARBA00023136"/>
    </source>
</evidence>
<keyword evidence="6 13" id="KW-0547">Nucleotide-binding</keyword>
<dbReference type="Gene3D" id="3.40.1110.10">
    <property type="entry name" value="Calcium-transporting ATPase, cytoplasmic domain N"/>
    <property type="match status" value="1"/>
</dbReference>
<evidence type="ECO:0000256" key="12">
    <source>
        <dbReference type="ARBA" id="ARBA00049360"/>
    </source>
</evidence>
<dbReference type="Pfam" id="PF13246">
    <property type="entry name" value="Cation_ATPase"/>
    <property type="match status" value="1"/>
</dbReference>
<proteinExistence type="inferred from homology"/>
<dbReference type="GO" id="GO:0016887">
    <property type="term" value="F:ATP hydrolysis activity"/>
    <property type="evidence" value="ECO:0007669"/>
    <property type="project" value="InterPro"/>
</dbReference>
<feature type="transmembrane region" description="Helical" evidence="13">
    <location>
        <begin position="1227"/>
        <end position="1247"/>
    </location>
</feature>
<feature type="transmembrane region" description="Helical" evidence="13">
    <location>
        <begin position="94"/>
        <end position="117"/>
    </location>
</feature>
<dbReference type="GO" id="GO:0016020">
    <property type="term" value="C:membrane"/>
    <property type="evidence" value="ECO:0007669"/>
    <property type="project" value="UniProtKB-SubCell"/>
</dbReference>
<protein>
    <recommendedName>
        <fullName evidence="13">Cation-transporting ATPase</fullName>
        <ecNumber evidence="13">7.2.2.-</ecNumber>
    </recommendedName>
</protein>
<evidence type="ECO:0000256" key="10">
    <source>
        <dbReference type="ARBA" id="ARBA00022989"/>
    </source>
</evidence>
<sequence>MERLSKIKERQLVLDKEDFKEEQVIRTEDQRKGMKNSQLIYEETKKNNNQEDRERPRFQESTLDSEVDFRNRMECEEETKIEKIQMIKISYFKLILVMLPLIFLSFGLILLLLYWFIPLRKLLLFSKVCQLDKATHLYISDCKGETEIVKLIKEYNHQNLKRNNLYIEQQDEDLEGRKCWFVFRLTKYYYNQVNRAFFPAEFDYKKTFSDLISTYSRGINEGEEHLEALEKYGNCSIELPDKGIFTLFVEGVFSPFYIFQFFSFTIWLFDNYAFYATLMIIISIVSISLELYELRKNFNNLKKMAHYECHVTVKRIDHDGNTIRKLISSNFIVPGDVINVPENMKMPCDAIQLTGSSITNESMLTGESVPVIKNPLPILDTEIYTPEEHKNYTLFSGTEVIQNRKLGEEEVTALVIGTNFNTMKGSLVKSILYPKPSRFNFFADSLKFIGILSIFGILGFLITLRTSLEYLSTYTTVLKGLELITTSVPPILPSAMSVGILFAVSRLRKQKIYSIDPKRIDVAGRVKTIVFDKTGTLTEDSLKFSSIVCAGKQKFSNEITDATSLGNSLKNDSHNPVDIGDNDVESKVLECMITCHSVAQLDGQFIGDPLDIEMFKATKWKICEKQSVGKNNIVELAHFEPENHQQEDMKLEGLVKSPTAFPSPIKTMRKSSNLFNSSSCSFSIVKRFEFTSSLQRMSVISLNKLTVSYTIFVKGSPEMIHNLSYKESIPEDYDKVLEKYTRDGLRVLALAFKIVPDLDQNWINECKREEIEQNLCFIGFLIMENEIKKETIPSIVKLQNAQIDTLMATGDNGLTAVAVGRNCHIINREKECYFADLVKLQKNSYGIKWTCFDRKVLTEQAQKCSFPVCSKEISSTEAFRKEASIKNNDVEFTDSLQNEKKSLLQKAPWEESGDRKVIKNYNIAISGNAFEFMMQSIKEDSTEDEAKIIYKDIIAQAKIYARMSPDHKALLVEHLQDNSKYMISMCGDGANDCKALKTSDVGLSLSEAEASIAAPFTSKISNISSMIELLIEGRASIVSSFTMFKFIVLYSIIQTISVTILYGISTDLGDWQYLYIDLFILTQVIIHMPRTGSLPELSNHVPLSNLTSIENLMSVVSQIFIQGIFQLSLLFILQAQEWYIPLKKNNNKVYNGYENTSIFLFSCSQYLITALVYNKGKPFRKPMWTNWGLLSSFVIITVVNWGVLIMFPPSIASKILDLKEINLSWKLILIGYSICNLLVSCLCERILDCVNQRIHAKREFTN</sequence>
<feature type="region of interest" description="Disordered" evidence="14">
    <location>
        <begin position="27"/>
        <end position="60"/>
    </location>
</feature>
<evidence type="ECO:0000256" key="3">
    <source>
        <dbReference type="ARBA" id="ARBA00022553"/>
    </source>
</evidence>
<dbReference type="GO" id="GO:0005524">
    <property type="term" value="F:ATP binding"/>
    <property type="evidence" value="ECO:0007669"/>
    <property type="project" value="UniProtKB-UniRule"/>
</dbReference>
<feature type="domain" description="P5B-type ATPase N-terminal" evidence="16">
    <location>
        <begin position="84"/>
        <end position="164"/>
    </location>
</feature>
<evidence type="ECO:0000256" key="2">
    <source>
        <dbReference type="ARBA" id="ARBA00006000"/>
    </source>
</evidence>
<keyword evidence="18" id="KW-1185">Reference proteome</keyword>
<dbReference type="InterPro" id="IPR036412">
    <property type="entry name" value="HAD-like_sf"/>
</dbReference>
<dbReference type="SUPFAM" id="SSF81653">
    <property type="entry name" value="Calcium ATPase, transduction domain A"/>
    <property type="match status" value="1"/>
</dbReference>
<dbReference type="NCBIfam" id="TIGR01657">
    <property type="entry name" value="P-ATPase-V"/>
    <property type="match status" value="1"/>
</dbReference>
<evidence type="ECO:0000256" key="5">
    <source>
        <dbReference type="ARBA" id="ARBA00022723"/>
    </source>
</evidence>
<dbReference type="SFLD" id="SFLDS00003">
    <property type="entry name" value="Haloacid_Dehalogenase"/>
    <property type="match status" value="1"/>
</dbReference>
<keyword evidence="5 13" id="KW-0479">Metal-binding</keyword>
<feature type="transmembrane region" description="Helical" evidence="13">
    <location>
        <begin position="1185"/>
        <end position="1207"/>
    </location>
</feature>
<accession>A0AAD2DC00</accession>
<dbReference type="InterPro" id="IPR023298">
    <property type="entry name" value="ATPase_P-typ_TM_dom_sf"/>
</dbReference>
<evidence type="ECO:0000256" key="7">
    <source>
        <dbReference type="ARBA" id="ARBA00022840"/>
    </source>
</evidence>
<dbReference type="Pfam" id="PF00122">
    <property type="entry name" value="E1-E2_ATPase"/>
    <property type="match status" value="1"/>
</dbReference>
<dbReference type="Pfam" id="PF12409">
    <property type="entry name" value="P5-ATPase"/>
    <property type="match status" value="1"/>
</dbReference>
<keyword evidence="11 13" id="KW-0472">Membrane</keyword>
<feature type="domain" description="P-type ATPase A" evidence="15">
    <location>
        <begin position="312"/>
        <end position="430"/>
    </location>
</feature>
<comment type="caution">
    <text evidence="17">The sequence shown here is derived from an EMBL/GenBank/DDBJ whole genome shotgun (WGS) entry which is preliminary data.</text>
</comment>
<dbReference type="InterPro" id="IPR023214">
    <property type="entry name" value="HAD_sf"/>
</dbReference>
<evidence type="ECO:0000256" key="4">
    <source>
        <dbReference type="ARBA" id="ARBA00022692"/>
    </source>
</evidence>
<dbReference type="PANTHER" id="PTHR45630">
    <property type="entry name" value="CATION-TRANSPORTING ATPASE-RELATED"/>
    <property type="match status" value="1"/>
</dbReference>
<keyword evidence="4 13" id="KW-0812">Transmembrane</keyword>
<feature type="transmembrane region" description="Helical" evidence="13">
    <location>
        <begin position="1109"/>
        <end position="1133"/>
    </location>
</feature>
<comment type="subcellular location">
    <subcellularLocation>
        <location evidence="1 13">Membrane</location>
        <topology evidence="1 13">Multi-pass membrane protein</topology>
    </subcellularLocation>
</comment>
<evidence type="ECO:0000256" key="9">
    <source>
        <dbReference type="ARBA" id="ARBA00022967"/>
    </source>
</evidence>
<dbReference type="AlphaFoldDB" id="A0AAD2DC00"/>
<dbReference type="FunFam" id="1.20.1110.10:FF:000023">
    <property type="entry name" value="Cation-transporting ATPase"/>
    <property type="match status" value="1"/>
</dbReference>
<feature type="transmembrane region" description="Helical" evidence="13">
    <location>
        <begin position="1046"/>
        <end position="1065"/>
    </location>
</feature>
<feature type="transmembrane region" description="Helical" evidence="13">
    <location>
        <begin position="484"/>
        <end position="504"/>
    </location>
</feature>
<dbReference type="InterPro" id="IPR001757">
    <property type="entry name" value="P_typ_ATPase"/>
</dbReference>
<evidence type="ECO:0000256" key="6">
    <source>
        <dbReference type="ARBA" id="ARBA00022741"/>
    </source>
</evidence>
<keyword evidence="9 13" id="KW-1278">Translocase</keyword>
<feature type="transmembrane region" description="Helical" evidence="13">
    <location>
        <begin position="272"/>
        <end position="294"/>
    </location>
</feature>
<keyword evidence="3" id="KW-0597">Phosphoprotein</keyword>
<dbReference type="PRINTS" id="PR00119">
    <property type="entry name" value="CATATPASE"/>
</dbReference>
<dbReference type="SUPFAM" id="SSF56784">
    <property type="entry name" value="HAD-like"/>
    <property type="match status" value="1"/>
</dbReference>
<comment type="catalytic activity">
    <reaction evidence="12 13">
        <text>ATP + H2O = ADP + phosphate + H(+)</text>
        <dbReference type="Rhea" id="RHEA:13065"/>
        <dbReference type="ChEBI" id="CHEBI:15377"/>
        <dbReference type="ChEBI" id="CHEBI:15378"/>
        <dbReference type="ChEBI" id="CHEBI:30616"/>
        <dbReference type="ChEBI" id="CHEBI:43474"/>
        <dbReference type="ChEBI" id="CHEBI:456216"/>
    </reaction>
</comment>
<dbReference type="Proteomes" id="UP001295684">
    <property type="component" value="Unassembled WGS sequence"/>
</dbReference>
<keyword evidence="7 13" id="KW-0067">ATP-binding</keyword>
<evidence type="ECO:0000256" key="1">
    <source>
        <dbReference type="ARBA" id="ARBA00004141"/>
    </source>
</evidence>
<keyword evidence="8 13" id="KW-0460">Magnesium</keyword>
<dbReference type="EMBL" id="CAMPGE010029702">
    <property type="protein sequence ID" value="CAI2387185.1"/>
    <property type="molecule type" value="Genomic_DNA"/>
</dbReference>
<dbReference type="InterPro" id="IPR018303">
    <property type="entry name" value="ATPase_P-typ_P_site"/>
</dbReference>
<dbReference type="InterPro" id="IPR023299">
    <property type="entry name" value="ATPase_P-typ_cyto_dom_N"/>
</dbReference>
<dbReference type="SFLD" id="SFLDF00027">
    <property type="entry name" value="p-type_atpase"/>
    <property type="match status" value="1"/>
</dbReference>
<dbReference type="InterPro" id="IPR044492">
    <property type="entry name" value="P_typ_ATPase_HD_dom"/>
</dbReference>
<evidence type="ECO:0000256" key="14">
    <source>
        <dbReference type="SAM" id="MobiDB-lite"/>
    </source>
</evidence>
<dbReference type="Gene3D" id="3.40.50.1000">
    <property type="entry name" value="HAD superfamily/HAD-like"/>
    <property type="match status" value="1"/>
</dbReference>
<dbReference type="SUPFAM" id="SSF81660">
    <property type="entry name" value="Metal cation-transporting ATPase, ATP-binding domain N"/>
    <property type="match status" value="1"/>
</dbReference>
<dbReference type="PROSITE" id="PS00154">
    <property type="entry name" value="ATPASE_E1_E2"/>
    <property type="match status" value="1"/>
</dbReference>
<dbReference type="InterPro" id="IPR047819">
    <property type="entry name" value="P5A-ATPase_N"/>
</dbReference>
<dbReference type="GO" id="GO:0046872">
    <property type="term" value="F:metal ion binding"/>
    <property type="evidence" value="ECO:0007669"/>
    <property type="project" value="UniProtKB-UniRule"/>
</dbReference>
<feature type="compositionally biased region" description="Basic and acidic residues" evidence="14">
    <location>
        <begin position="42"/>
        <end position="58"/>
    </location>
</feature>
<dbReference type="SFLD" id="SFLDG00002">
    <property type="entry name" value="C1.7:_P-type_atpase_like"/>
    <property type="match status" value="1"/>
</dbReference>
<dbReference type="InterPro" id="IPR006544">
    <property type="entry name" value="P-type_TPase_V"/>
</dbReference>
<comment type="caution">
    <text evidence="13">Lacks conserved residue(s) required for the propagation of feature annotation.</text>
</comment>
<evidence type="ECO:0000313" key="18">
    <source>
        <dbReference type="Proteomes" id="UP001295684"/>
    </source>
</evidence>
<organism evidence="17 18">
    <name type="scientific">Euplotes crassus</name>
    <dbReference type="NCBI Taxonomy" id="5936"/>
    <lineage>
        <taxon>Eukaryota</taxon>
        <taxon>Sar</taxon>
        <taxon>Alveolata</taxon>
        <taxon>Ciliophora</taxon>
        <taxon>Intramacronucleata</taxon>
        <taxon>Spirotrichea</taxon>
        <taxon>Hypotrichia</taxon>
        <taxon>Euplotida</taxon>
        <taxon>Euplotidae</taxon>
        <taxon>Moneuplotes</taxon>
    </lineage>
</organism>
<feature type="transmembrane region" description="Helical" evidence="13">
    <location>
        <begin position="445"/>
        <end position="464"/>
    </location>
</feature>
<dbReference type="GO" id="GO:0140358">
    <property type="term" value="F:P-type transmembrane transporter activity"/>
    <property type="evidence" value="ECO:0007669"/>
    <property type="project" value="InterPro"/>
</dbReference>
<evidence type="ECO:0000256" key="8">
    <source>
        <dbReference type="ARBA" id="ARBA00022842"/>
    </source>
</evidence>
<gene>
    <name evidence="17" type="ORF">ECRASSUSDP1_LOCUS28814</name>
</gene>
<comment type="similarity">
    <text evidence="2 13">Belongs to the cation transport ATPase (P-type) (TC 3.A.3) family. Type V subfamily.</text>
</comment>
<name>A0AAD2DC00_EUPCR</name>
<dbReference type="Gene3D" id="2.70.150.10">
    <property type="entry name" value="Calcium-transporting ATPase, cytoplasmic transduction domain A"/>
    <property type="match status" value="1"/>
</dbReference>
<dbReference type="PANTHER" id="PTHR45630:SF8">
    <property type="entry name" value="CATION-TRANSPORTING ATPASE"/>
    <property type="match status" value="1"/>
</dbReference>
<dbReference type="GO" id="GO:0019829">
    <property type="term" value="F:ATPase-coupled monoatomic cation transmembrane transporter activity"/>
    <property type="evidence" value="ECO:0007669"/>
    <property type="project" value="UniProtKB-UniRule"/>
</dbReference>
<keyword evidence="10 13" id="KW-1133">Transmembrane helix</keyword>
<evidence type="ECO:0000259" key="15">
    <source>
        <dbReference type="Pfam" id="PF00122"/>
    </source>
</evidence>
<dbReference type="EC" id="7.2.2.-" evidence="13"/>
<evidence type="ECO:0000256" key="13">
    <source>
        <dbReference type="RuleBase" id="RU362082"/>
    </source>
</evidence>
<evidence type="ECO:0000313" key="17">
    <source>
        <dbReference type="EMBL" id="CAI2387185.1"/>
    </source>
</evidence>
<dbReference type="InterPro" id="IPR059000">
    <property type="entry name" value="ATPase_P-type_domA"/>
</dbReference>
<dbReference type="SUPFAM" id="SSF81665">
    <property type="entry name" value="Calcium ATPase, transmembrane domain M"/>
    <property type="match status" value="1"/>
</dbReference>
<evidence type="ECO:0000259" key="16">
    <source>
        <dbReference type="Pfam" id="PF12409"/>
    </source>
</evidence>
<reference evidence="17" key="1">
    <citation type="submission" date="2023-07" db="EMBL/GenBank/DDBJ databases">
        <authorList>
            <consortium name="AG Swart"/>
            <person name="Singh M."/>
            <person name="Singh A."/>
            <person name="Seah K."/>
            <person name="Emmerich C."/>
        </authorList>
    </citation>
    <scope>NUCLEOTIDE SEQUENCE</scope>
    <source>
        <strain evidence="17">DP1</strain>
    </source>
</reference>
<dbReference type="NCBIfam" id="TIGR01494">
    <property type="entry name" value="ATPase_P-type"/>
    <property type="match status" value="1"/>
</dbReference>
<dbReference type="InterPro" id="IPR008250">
    <property type="entry name" value="ATPase_P-typ_transduc_dom_A_sf"/>
</dbReference>